<evidence type="ECO:0008006" key="4">
    <source>
        <dbReference type="Google" id="ProtNLM"/>
    </source>
</evidence>
<dbReference type="Proteomes" id="UP000011885">
    <property type="component" value="Unassembled WGS sequence"/>
</dbReference>
<name>M5TVV6_9BACT</name>
<reference evidence="2 3" key="1">
    <citation type="journal article" date="2013" name="Mar. Genomics">
        <title>Expression of sulfatases in Rhodopirellula baltica and the diversity of sulfatases in the genus Rhodopirellula.</title>
        <authorList>
            <person name="Wegner C.E."/>
            <person name="Richter-Heitmann T."/>
            <person name="Klindworth A."/>
            <person name="Klockow C."/>
            <person name="Richter M."/>
            <person name="Achstetter T."/>
            <person name="Glockner F.O."/>
            <person name="Harder J."/>
        </authorList>
    </citation>
    <scope>NUCLEOTIDE SEQUENCE [LARGE SCALE GENOMIC DNA]</scope>
    <source>
        <strain evidence="2 3">SM41</strain>
    </source>
</reference>
<sequence>MVATRREGGPVDVDVDYIRLTKSLDSSVGEVPGEYEGDVAEERIADDDQRRTSSGSQPTRTAFDWIHGDGWQRLRDAIDTLATRHKIGGESVAVSLTGDFCVTRISTGTVDDVEGELGALAGRIPRYLQLGPGGKLIGQIRETLSPGIDHALTAVGNFTRLNALYEAFVSCHLDVAWIEPSLVSMARMVGMLGIDDEKPILIADSFGQSWEVGITHQGRLLLDYRPAAAHDAQTFAIAVDQHLARLRRFCQRHRGMTQSELSDLYVGGPPDKVDEVLAHFGQKTNLDAKPFHLPTSCVNLNVPEEIESDGVAAFASVLPLIQPTVMQSPPDLLQTIRRDRAQSKVIRAVLALWPLAVAAVLLLTTSLWVGSLRREAEQKHQQRQFVEDQMRATRVRMASLQLDRSWVQHLGQIQKKTVSPPIVDLTRQITQCLPPQAALTAVRFDVEHNIMLTGRTANEAEIYEIVGYLRRIPGIDQVALLATTSGVVANESQFEMRLSWVAADTGETIGVDSADAEPVQEL</sequence>
<keyword evidence="1" id="KW-0812">Transmembrane</keyword>
<dbReference type="EMBL" id="ANOH01000370">
    <property type="protein sequence ID" value="EMI53179.1"/>
    <property type="molecule type" value="Genomic_DNA"/>
</dbReference>
<evidence type="ECO:0000313" key="2">
    <source>
        <dbReference type="EMBL" id="EMI53179.1"/>
    </source>
</evidence>
<dbReference type="PATRIC" id="fig|1263870.3.peg.5720"/>
<keyword evidence="1" id="KW-1133">Transmembrane helix</keyword>
<feature type="transmembrane region" description="Helical" evidence="1">
    <location>
        <begin position="345"/>
        <end position="369"/>
    </location>
</feature>
<dbReference type="AlphaFoldDB" id="M5TVV6"/>
<accession>M5TVV6</accession>
<organism evidence="2 3">
    <name type="scientific">Rhodopirellula sallentina SM41</name>
    <dbReference type="NCBI Taxonomy" id="1263870"/>
    <lineage>
        <taxon>Bacteria</taxon>
        <taxon>Pseudomonadati</taxon>
        <taxon>Planctomycetota</taxon>
        <taxon>Planctomycetia</taxon>
        <taxon>Pirellulales</taxon>
        <taxon>Pirellulaceae</taxon>
        <taxon>Rhodopirellula</taxon>
    </lineage>
</organism>
<protein>
    <recommendedName>
        <fullName evidence="4">Fimbrial assembly family protein</fullName>
    </recommendedName>
</protein>
<evidence type="ECO:0000313" key="3">
    <source>
        <dbReference type="Proteomes" id="UP000011885"/>
    </source>
</evidence>
<keyword evidence="1" id="KW-0472">Membrane</keyword>
<gene>
    <name evidence="2" type="ORF">RSSM_05393</name>
</gene>
<evidence type="ECO:0000256" key="1">
    <source>
        <dbReference type="SAM" id="Phobius"/>
    </source>
</evidence>
<keyword evidence="3" id="KW-1185">Reference proteome</keyword>
<comment type="caution">
    <text evidence="2">The sequence shown here is derived from an EMBL/GenBank/DDBJ whole genome shotgun (WGS) entry which is preliminary data.</text>
</comment>
<proteinExistence type="predicted"/>